<evidence type="ECO:0000313" key="2">
    <source>
        <dbReference type="Proteomes" id="UP000244898"/>
    </source>
</evidence>
<accession>A0A2R8C6J6</accession>
<gene>
    <name evidence="1" type="ORF">TRM7615_01527</name>
</gene>
<dbReference type="OrthoDB" id="7006010at2"/>
<keyword evidence="2" id="KW-1185">Reference proteome</keyword>
<name>A0A2R8C6J6_9RHOB</name>
<sequence length="246" mass="26528">MADRTFTDEELVAYLDGEDAHAPVAEIRAALQEDVALRQRLDALEIDKQAITDGFAALLTQDRPAPVLPEPAVSRGHSSASLALVASLALAVGLGAGVYLNRATQPGWLEYVAAYQALYSTQTLAHIQQDEAAQQAELDRVATAIGKMLTPAELDTLPGAEYKRAQVLNFNGKPLIQLTFLTDDGDPLALCIIRSNKGRGAQPELSRMEGMSAAAWGRDGYEYLLIGGQNDAQIERYAEVFSEAEI</sequence>
<reference evidence="2" key="1">
    <citation type="submission" date="2018-03" db="EMBL/GenBank/DDBJ databases">
        <authorList>
            <person name="Rodrigo-Torres L."/>
            <person name="Arahal R. D."/>
            <person name="Lucena T."/>
        </authorList>
    </citation>
    <scope>NUCLEOTIDE SEQUENCE [LARGE SCALE GENOMIC DNA]</scope>
    <source>
        <strain evidence="2">CECT 7615</strain>
    </source>
</reference>
<protein>
    <submittedName>
        <fullName evidence="1">Uncharacterized protein</fullName>
    </submittedName>
</protein>
<organism evidence="1 2">
    <name type="scientific">Falsiruegeria mediterranea M17</name>
    <dbReference type="NCBI Taxonomy" id="1200281"/>
    <lineage>
        <taxon>Bacteria</taxon>
        <taxon>Pseudomonadati</taxon>
        <taxon>Pseudomonadota</taxon>
        <taxon>Alphaproteobacteria</taxon>
        <taxon>Rhodobacterales</taxon>
        <taxon>Roseobacteraceae</taxon>
        <taxon>Falsiruegeria</taxon>
    </lineage>
</organism>
<dbReference type="EMBL" id="ONZG01000003">
    <property type="protein sequence ID" value="SPJ28032.1"/>
    <property type="molecule type" value="Genomic_DNA"/>
</dbReference>
<proteinExistence type="predicted"/>
<dbReference type="RefSeq" id="WP_108786288.1">
    <property type="nucleotide sequence ID" value="NZ_ONZG01000003.1"/>
</dbReference>
<dbReference type="Proteomes" id="UP000244898">
    <property type="component" value="Unassembled WGS sequence"/>
</dbReference>
<evidence type="ECO:0000313" key="1">
    <source>
        <dbReference type="EMBL" id="SPJ28032.1"/>
    </source>
</evidence>
<dbReference type="AlphaFoldDB" id="A0A2R8C6J6"/>